<reference evidence="8 9" key="1">
    <citation type="submission" date="2021-06" db="EMBL/GenBank/DDBJ databases">
        <title>Rhodobacteraceae bacterium strain HSP-20.</title>
        <authorList>
            <person name="Chen W.-M."/>
        </authorList>
    </citation>
    <scope>NUCLEOTIDE SEQUENCE [LARGE SCALE GENOMIC DNA]</scope>
    <source>
        <strain evidence="8 9">HSP-20</strain>
    </source>
</reference>
<protein>
    <recommendedName>
        <fullName evidence="6">Probable sugar-binding periplasmic protein</fullName>
    </recommendedName>
</protein>
<evidence type="ECO:0000256" key="4">
    <source>
        <dbReference type="ARBA" id="ARBA00022729"/>
    </source>
</evidence>
<sequence>MKRFTLAAGLLASVVLPSTALAVELEVTHWWTSGGEAAAVKVMADAVTGAGITWVDGAIAGGDNARPIIISRIAGGDPMGATQLNTGRDAEDLIKAGLMTDLTDLAEAEGWKDIIRPAKLLDACTYEGRIYCVPVNIHSFQWMWLNRGVYEANGLAVPTNWDEFVASAATLKEKGITPLAIGGEPWQINGMAGVFTVALGGLDLYKKLNIEKSAEAAASPEMTKVFEAVAAARGLVDEGYVGRAWNDATNMVITGKAGAQIMGDWAQGEFSVAGQTAGKEYDCLPGLGFNPVLDTGGDAFFFPKPADGNQEVIDAQLKMASLLVSPEVQVDFNLKKGSLPIRADVNLDAANACMQKGIEILNNPDNVLPSGEQVWSSDTTGQFEDLWVEFFTTPDMTVEDAQARYVEIVSSAD</sequence>
<evidence type="ECO:0000256" key="1">
    <source>
        <dbReference type="ARBA" id="ARBA00004418"/>
    </source>
</evidence>
<keyword evidence="9" id="KW-1185">Reference proteome</keyword>
<comment type="caution">
    <text evidence="8">The sequence shown here is derived from an EMBL/GenBank/DDBJ whole genome shotgun (WGS) entry which is preliminary data.</text>
</comment>
<dbReference type="InterPro" id="IPR006059">
    <property type="entry name" value="SBP"/>
</dbReference>
<dbReference type="InterPro" id="IPR050490">
    <property type="entry name" value="Bact_solute-bd_prot1"/>
</dbReference>
<dbReference type="EMBL" id="JAAATX020000008">
    <property type="protein sequence ID" value="MBU9698689.1"/>
    <property type="molecule type" value="Genomic_DNA"/>
</dbReference>
<keyword evidence="3" id="KW-0813">Transport</keyword>
<dbReference type="Pfam" id="PF01547">
    <property type="entry name" value="SBP_bac_1"/>
    <property type="match status" value="1"/>
</dbReference>
<dbReference type="SUPFAM" id="SSF53850">
    <property type="entry name" value="Periplasmic binding protein-like II"/>
    <property type="match status" value="1"/>
</dbReference>
<accession>A0ABS6J4L3</accession>
<evidence type="ECO:0000256" key="5">
    <source>
        <dbReference type="ARBA" id="ARBA00049629"/>
    </source>
</evidence>
<comment type="function">
    <text evidence="5">Part of a binding-protein-dependent transport system for a sugar.</text>
</comment>
<organism evidence="8 9">
    <name type="scientific">Paragemmobacter amnigenus</name>
    <dbReference type="NCBI Taxonomy" id="2852097"/>
    <lineage>
        <taxon>Bacteria</taxon>
        <taxon>Pseudomonadati</taxon>
        <taxon>Pseudomonadota</taxon>
        <taxon>Alphaproteobacteria</taxon>
        <taxon>Rhodobacterales</taxon>
        <taxon>Paracoccaceae</taxon>
        <taxon>Paragemmobacter</taxon>
    </lineage>
</organism>
<evidence type="ECO:0000313" key="8">
    <source>
        <dbReference type="EMBL" id="MBU9698689.1"/>
    </source>
</evidence>
<feature type="signal peptide" evidence="7">
    <location>
        <begin position="1"/>
        <end position="22"/>
    </location>
</feature>
<evidence type="ECO:0000313" key="9">
    <source>
        <dbReference type="Proteomes" id="UP000731907"/>
    </source>
</evidence>
<dbReference type="PANTHER" id="PTHR43649:SF28">
    <property type="entry name" value="BINDING PROTEIN COMPONENT OF ABC SUGAR TRANSPORTER-RELATED"/>
    <property type="match status" value="1"/>
</dbReference>
<evidence type="ECO:0000256" key="2">
    <source>
        <dbReference type="ARBA" id="ARBA00008520"/>
    </source>
</evidence>
<dbReference type="Gene3D" id="3.40.190.10">
    <property type="entry name" value="Periplasmic binding protein-like II"/>
    <property type="match status" value="2"/>
</dbReference>
<proteinExistence type="inferred from homology"/>
<gene>
    <name evidence="8" type="ORF">GU927_012625</name>
</gene>
<evidence type="ECO:0000256" key="6">
    <source>
        <dbReference type="ARBA" id="ARBA00049753"/>
    </source>
</evidence>
<evidence type="ECO:0000256" key="7">
    <source>
        <dbReference type="SAM" id="SignalP"/>
    </source>
</evidence>
<dbReference type="RefSeq" id="WP_161762807.1">
    <property type="nucleotide sequence ID" value="NZ_JAAATX020000008.1"/>
</dbReference>
<comment type="similarity">
    <text evidence="2">Belongs to the bacterial solute-binding protein 1 family.</text>
</comment>
<comment type="subcellular location">
    <subcellularLocation>
        <location evidence="1">Periplasm</location>
    </subcellularLocation>
</comment>
<evidence type="ECO:0000256" key="3">
    <source>
        <dbReference type="ARBA" id="ARBA00022448"/>
    </source>
</evidence>
<dbReference type="Proteomes" id="UP000731907">
    <property type="component" value="Unassembled WGS sequence"/>
</dbReference>
<name>A0ABS6J4L3_9RHOB</name>
<keyword evidence="4 7" id="KW-0732">Signal</keyword>
<dbReference type="PANTHER" id="PTHR43649">
    <property type="entry name" value="ARABINOSE-BINDING PROTEIN-RELATED"/>
    <property type="match status" value="1"/>
</dbReference>
<feature type="chain" id="PRO_5046660841" description="Probable sugar-binding periplasmic protein" evidence="7">
    <location>
        <begin position="23"/>
        <end position="413"/>
    </location>
</feature>